<dbReference type="Gene3D" id="6.20.50.160">
    <property type="match status" value="1"/>
</dbReference>
<dbReference type="InterPro" id="IPR019742">
    <property type="entry name" value="MacrogloblnA2_CS"/>
</dbReference>
<dbReference type="Ensembl" id="ENSSDUT00000017387.1">
    <property type="protein sequence ID" value="ENSSDUP00000017077.1"/>
    <property type="gene ID" value="ENSSDUG00000011943.1"/>
</dbReference>
<dbReference type="Gene3D" id="1.50.10.20">
    <property type="match status" value="1"/>
</dbReference>
<dbReference type="Pfam" id="PF00207">
    <property type="entry name" value="A2M"/>
    <property type="match status" value="1"/>
</dbReference>
<evidence type="ECO:0000259" key="10">
    <source>
        <dbReference type="SMART" id="SM01361"/>
    </source>
</evidence>
<organism evidence="11 12">
    <name type="scientific">Seriola dumerili</name>
    <name type="common">Greater amberjack</name>
    <name type="synonym">Caranx dumerili</name>
    <dbReference type="NCBI Taxonomy" id="41447"/>
    <lineage>
        <taxon>Eukaryota</taxon>
        <taxon>Metazoa</taxon>
        <taxon>Chordata</taxon>
        <taxon>Craniata</taxon>
        <taxon>Vertebrata</taxon>
        <taxon>Euteleostomi</taxon>
        <taxon>Actinopterygii</taxon>
        <taxon>Neopterygii</taxon>
        <taxon>Teleostei</taxon>
        <taxon>Neoteleostei</taxon>
        <taxon>Acanthomorphata</taxon>
        <taxon>Carangaria</taxon>
        <taxon>Carangiformes</taxon>
        <taxon>Carangidae</taxon>
        <taxon>Seriola</taxon>
    </lineage>
</organism>
<dbReference type="InterPro" id="IPR011625">
    <property type="entry name" value="A2M_N_BRD"/>
</dbReference>
<keyword evidence="5" id="KW-0882">Thioester bond</keyword>
<keyword evidence="2" id="KW-0646">Protease inhibitor</keyword>
<evidence type="ECO:0000256" key="3">
    <source>
        <dbReference type="ARBA" id="ARBA00022729"/>
    </source>
</evidence>
<dbReference type="Gene3D" id="2.60.40.10">
    <property type="entry name" value="Immunoglobulins"/>
    <property type="match status" value="1"/>
</dbReference>
<dbReference type="InterPro" id="IPR050473">
    <property type="entry name" value="A2M/Complement_sys"/>
</dbReference>
<evidence type="ECO:0000256" key="2">
    <source>
        <dbReference type="ARBA" id="ARBA00022690"/>
    </source>
</evidence>
<dbReference type="InterPro" id="IPR009048">
    <property type="entry name" value="A-macroglobulin_rcpt-bd"/>
</dbReference>
<dbReference type="SMART" id="SM01360">
    <property type="entry name" value="A2M"/>
    <property type="match status" value="1"/>
</dbReference>
<keyword evidence="6" id="KW-1015">Disulfide bond</keyword>
<dbReference type="FunFam" id="1.50.10.20:FF:000001">
    <property type="entry name" value="CD109 isoform 1"/>
    <property type="match status" value="1"/>
</dbReference>
<dbReference type="SUPFAM" id="SSF48239">
    <property type="entry name" value="Terpenoid cyclases/Protein prenyltransferases"/>
    <property type="match status" value="1"/>
</dbReference>
<keyword evidence="3" id="KW-0732">Signal</keyword>
<evidence type="ECO:0000313" key="12">
    <source>
        <dbReference type="Proteomes" id="UP000261420"/>
    </source>
</evidence>
<dbReference type="InterPro" id="IPR036595">
    <property type="entry name" value="A-macroglobulin_rcpt-bd_sf"/>
</dbReference>
<dbReference type="Pfam" id="PF07703">
    <property type="entry name" value="A2M_BRD"/>
    <property type="match status" value="1"/>
</dbReference>
<dbReference type="PANTHER" id="PTHR11412:SF136">
    <property type="entry name" value="CD109 ANTIGEN"/>
    <property type="match status" value="1"/>
</dbReference>
<protein>
    <submittedName>
        <fullName evidence="11">CD109 molecule</fullName>
    </submittedName>
</protein>
<dbReference type="Gene3D" id="2.60.40.1930">
    <property type="match status" value="2"/>
</dbReference>
<evidence type="ECO:0000259" key="9">
    <source>
        <dbReference type="SMART" id="SM01360"/>
    </source>
</evidence>
<dbReference type="SUPFAM" id="SSF49410">
    <property type="entry name" value="Alpha-macroglobulin receptor domain"/>
    <property type="match status" value="1"/>
</dbReference>
<comment type="similarity">
    <text evidence="1">Belongs to the protease inhibitor I39 (alpha-2-macroglobulin) family.</text>
</comment>
<name>A0A3B4UFB2_SERDU</name>
<dbReference type="InterPro" id="IPR041813">
    <property type="entry name" value="A2M_TED"/>
</dbReference>
<keyword evidence="7" id="KW-0325">Glycoprotein</keyword>
<keyword evidence="4" id="KW-0722">Serine protease inhibitor</keyword>
<dbReference type="GeneTree" id="ENSGT00940000155926"/>
<evidence type="ECO:0000256" key="6">
    <source>
        <dbReference type="ARBA" id="ARBA00023157"/>
    </source>
</evidence>
<dbReference type="CDD" id="cd02897">
    <property type="entry name" value="A2M_2"/>
    <property type="match status" value="1"/>
</dbReference>
<accession>A0A3B4UFB2</accession>
<feature type="domain" description="Alpha-2-macroglobulin bait region" evidence="8">
    <location>
        <begin position="243"/>
        <end position="393"/>
    </location>
</feature>
<dbReference type="Proteomes" id="UP000261420">
    <property type="component" value="Unplaced"/>
</dbReference>
<dbReference type="InterPro" id="IPR002890">
    <property type="entry name" value="MG2"/>
</dbReference>
<dbReference type="Gene3D" id="2.20.130.20">
    <property type="match status" value="1"/>
</dbReference>
<dbReference type="Gene3D" id="2.60.120.1540">
    <property type="match status" value="1"/>
</dbReference>
<dbReference type="Pfam" id="PF01835">
    <property type="entry name" value="MG2"/>
    <property type="match status" value="1"/>
</dbReference>
<dbReference type="InterPro" id="IPR001599">
    <property type="entry name" value="Macroglobln_a2"/>
</dbReference>
<dbReference type="InterPro" id="IPR013783">
    <property type="entry name" value="Ig-like_fold"/>
</dbReference>
<dbReference type="SMART" id="SM01419">
    <property type="entry name" value="Thiol-ester_cl"/>
    <property type="match status" value="1"/>
</dbReference>
<keyword evidence="12" id="KW-1185">Reference proteome</keyword>
<dbReference type="Pfam" id="PF07678">
    <property type="entry name" value="TED_complement"/>
    <property type="match status" value="1"/>
</dbReference>
<evidence type="ECO:0000313" key="11">
    <source>
        <dbReference type="Ensembl" id="ENSSDUP00000017077.1"/>
    </source>
</evidence>
<evidence type="ECO:0000256" key="4">
    <source>
        <dbReference type="ARBA" id="ARBA00022900"/>
    </source>
</evidence>
<dbReference type="InterPro" id="IPR047565">
    <property type="entry name" value="Alpha-macroglob_thiol-ester_cl"/>
</dbReference>
<sequence length="1207" mass="132845">MCFSSPGPRPSYLLLTPRFLRPEVPPSVSVSILTTSPVVVSAHVVHGNQTVASESVTVEGGKLFIIPDSESSYWHPYSLEVKGHVGGIQVFSNSTELHFHPKGFSTFIQTDKLNYLPGQVVKIRAVSIQPDGRPYTSPDPRGNVLRQWLSVDSVLGVVSKEFQLSENPPLGEWTIVTGVNVRALGFYKDLVLITTKVSLAKHKYKLSFDGYPQILRPSLNFTARVRKTTFFISVSQCIFSVFIYLRSSGGLIVMHFLHFLCKFTSSKCSKSIDFTHCSIFVNKAYFFMCFLCVKVKSRGQVVSAGKSSGALTLVPEISWAPLACVIVYCVHPDGEIVNDVLQLPITQTLRNKVSLSWSNTMSRPAEEVTLRVAVEEPGSLVGILVVDKATQWTGSRNDITKERVRTTADSLLRHSFIDLVDSDSDKGKDVSLACLSHSIKYYDKCDYGIYDMEQTDGPHVQQQQEPRERWKFPETWIWLDTNTGNSDTAEITLTVPDTITTWTATAFVMSENLGLGIVERPAQLTVFQDFFLSLNLPAYIIRGEELLLEIILFNYLPQDLEVSLLLLTQLGWMTEQKAIRTQTHSLTRRESGTSVLVPIRPLVLGEIPVSVKAVSSAASDSVRTTVLVKAEGLEQSFSTSLLFELSASQSSLSRRVTFTFPADVVEGSERASVTAVGDILGPSISGLDSLIQMPHGCGEQNMINFAPNVYVLQYLSATGQTSQDATDRAEDFMMKGYERQLSYQRVDGSFSAFGDQDSSGSTWLTAFVLRCFLQARPFISIDANVLHKAAAWLGFQQGADGRFEEPGRVIHTELQGGQDGPVSLTAYVLIYGSQVSAALLFLETRLALGVSSNYSLSLLVYALALSGSSSADTALSELIGRAEMRDGVPTWSSPDVGLSSSWQPRSADVEMASYLLLAQYKLGHVADGLGLMKWLSQQRNHRGGFGSTQDTVVALQALSTFAALGGSHDFDLTVRVNTDASTAPASFHIHGGNHLLHLTPPLLPPQLNVFYNIRNEELTRRRREAGGHEAFHLYVELFDTEIDSAHLYIFCSCSDTKINPVGVLSGFSLPPDGVQTDRVVRKVETRPGSVILYLDSVTTDDLCLVIPLVMEHKVAKVQEATVLIYDYYEPSKSTVHRSSFLHYCHSLSFDSCDYISSVAPSSPAVDGLLALTGDLMNRHYIFSFRSSRSSVKSKFGELGGMKVTSDL</sequence>
<evidence type="ECO:0000256" key="1">
    <source>
        <dbReference type="ARBA" id="ARBA00010952"/>
    </source>
</evidence>
<reference evidence="11" key="2">
    <citation type="submission" date="2025-09" db="UniProtKB">
        <authorList>
            <consortium name="Ensembl"/>
        </authorList>
    </citation>
    <scope>IDENTIFICATION</scope>
</reference>
<dbReference type="InterPro" id="IPR011626">
    <property type="entry name" value="Alpha-macroglobulin_TED"/>
</dbReference>
<evidence type="ECO:0000256" key="5">
    <source>
        <dbReference type="ARBA" id="ARBA00022966"/>
    </source>
</evidence>
<proteinExistence type="inferred from homology"/>
<dbReference type="GO" id="GO:0004867">
    <property type="term" value="F:serine-type endopeptidase inhibitor activity"/>
    <property type="evidence" value="ECO:0007669"/>
    <property type="project" value="UniProtKB-KW"/>
</dbReference>
<dbReference type="Pfam" id="PF07677">
    <property type="entry name" value="A2M_recep"/>
    <property type="match status" value="1"/>
</dbReference>
<reference evidence="11" key="1">
    <citation type="submission" date="2025-08" db="UniProtKB">
        <authorList>
            <consortium name="Ensembl"/>
        </authorList>
    </citation>
    <scope>IDENTIFICATION</scope>
</reference>
<feature type="domain" description="Alpha-2-macroglobulin" evidence="9">
    <location>
        <begin position="475"/>
        <end position="566"/>
    </location>
</feature>
<evidence type="ECO:0000256" key="7">
    <source>
        <dbReference type="ARBA" id="ARBA00023180"/>
    </source>
</evidence>
<dbReference type="PANTHER" id="PTHR11412">
    <property type="entry name" value="MACROGLOBULIN / COMPLEMENT"/>
    <property type="match status" value="1"/>
</dbReference>
<evidence type="ECO:0000259" key="8">
    <source>
        <dbReference type="SMART" id="SM01359"/>
    </source>
</evidence>
<dbReference type="PROSITE" id="PS00477">
    <property type="entry name" value="ALPHA_2_MACROGLOBULIN"/>
    <property type="match status" value="1"/>
</dbReference>
<feature type="domain" description="Alpha-macroglobulin receptor-binding" evidence="10">
    <location>
        <begin position="1061"/>
        <end position="1138"/>
    </location>
</feature>
<dbReference type="Gene3D" id="2.60.40.690">
    <property type="entry name" value="Alpha-macroglobulin, receptor-binding domain"/>
    <property type="match status" value="1"/>
</dbReference>
<dbReference type="SMART" id="SM01359">
    <property type="entry name" value="A2M_N_2"/>
    <property type="match status" value="1"/>
</dbReference>
<dbReference type="GO" id="GO:0005615">
    <property type="term" value="C:extracellular space"/>
    <property type="evidence" value="ECO:0007669"/>
    <property type="project" value="InterPro"/>
</dbReference>
<dbReference type="SMART" id="SM01361">
    <property type="entry name" value="A2M_recep"/>
    <property type="match status" value="1"/>
</dbReference>
<dbReference type="AlphaFoldDB" id="A0A3B4UFB2"/>
<dbReference type="InterPro" id="IPR008930">
    <property type="entry name" value="Terpenoid_cyclase/PrenylTrfase"/>
</dbReference>